<dbReference type="GO" id="GO:0000271">
    <property type="term" value="P:polysaccharide biosynthetic process"/>
    <property type="evidence" value="ECO:0007669"/>
    <property type="project" value="UniProtKB-KW"/>
</dbReference>
<dbReference type="PANTHER" id="PTHR32309:SF13">
    <property type="entry name" value="FERRIC ENTEROBACTIN TRANSPORT PROTEIN FEPE"/>
    <property type="match status" value="1"/>
</dbReference>
<keyword evidence="2" id="KW-0972">Capsule biogenesis/degradation</keyword>
<protein>
    <recommendedName>
        <fullName evidence="7">Capsular polysaccharide biosynthesis protein CpsC</fullName>
    </recommendedName>
</protein>
<dbReference type="EMBL" id="CP060724">
    <property type="protein sequence ID" value="QNN75764.1"/>
    <property type="molecule type" value="Genomic_DNA"/>
</dbReference>
<dbReference type="GO" id="GO:0005886">
    <property type="term" value="C:plasma membrane"/>
    <property type="evidence" value="ECO:0007669"/>
    <property type="project" value="TreeGrafter"/>
</dbReference>
<name>A0A7G9T6N9_9LACO</name>
<evidence type="ECO:0000256" key="4">
    <source>
        <dbReference type="SAM" id="Phobius"/>
    </source>
</evidence>
<dbReference type="KEGG" id="wdi:H9L19_02560"/>
<dbReference type="GO" id="GO:0004713">
    <property type="term" value="F:protein tyrosine kinase activity"/>
    <property type="evidence" value="ECO:0007669"/>
    <property type="project" value="TreeGrafter"/>
</dbReference>
<evidence type="ECO:0008006" key="7">
    <source>
        <dbReference type="Google" id="ProtNLM"/>
    </source>
</evidence>
<evidence type="ECO:0000256" key="3">
    <source>
        <dbReference type="ARBA" id="ARBA00023169"/>
    </source>
</evidence>
<dbReference type="RefSeq" id="WP_187529596.1">
    <property type="nucleotide sequence ID" value="NZ_CP060724.1"/>
</dbReference>
<dbReference type="InterPro" id="IPR050445">
    <property type="entry name" value="Bact_polysacc_biosynth/exp"/>
</dbReference>
<evidence type="ECO:0000256" key="1">
    <source>
        <dbReference type="ARBA" id="ARBA00005132"/>
    </source>
</evidence>
<gene>
    <name evidence="5" type="ORF">H9L19_02560</name>
</gene>
<keyword evidence="4" id="KW-0812">Transmembrane</keyword>
<sequence>MDNENRLTVVWVFQVVKRYLIGIILAGVVGGGIVYGVSRLVLKKQYTVESALLVSSDKSLSLAAQLAGQGANEKIVTTYKDIIIQPAILNTVSDELAVKYGYNLSLSELSRKIVVRNKPNSQVFTIQVTDHDARRAQRIDNEVARTFKAKIGDIMSVQGVTILGYASVPKRPSGPNYQLLTLVGVFFSFLFALAFAFIREQMDRTIKHSTYISDTLGLINLGNINISQKVMTLKGYKQTQHEKMK</sequence>
<keyword evidence="4" id="KW-0472">Membrane</keyword>
<comment type="pathway">
    <text evidence="1">Capsule biogenesis; capsule polysaccharide biosynthesis.</text>
</comment>
<keyword evidence="4" id="KW-1133">Transmembrane helix</keyword>
<keyword evidence="3" id="KW-0270">Exopolysaccharide synthesis</keyword>
<evidence type="ECO:0000313" key="6">
    <source>
        <dbReference type="Proteomes" id="UP000515800"/>
    </source>
</evidence>
<feature type="transmembrane region" description="Helical" evidence="4">
    <location>
        <begin position="180"/>
        <end position="198"/>
    </location>
</feature>
<keyword evidence="6" id="KW-1185">Reference proteome</keyword>
<accession>A0A7G9T6N9</accession>
<reference evidence="5 6" key="1">
    <citation type="submission" date="2020-08" db="EMBL/GenBank/DDBJ databases">
        <title>Genome sequence of Weissella diestrammenae KACC 16890T.</title>
        <authorList>
            <person name="Hyun D.-W."/>
            <person name="Bae J.-W."/>
        </authorList>
    </citation>
    <scope>NUCLEOTIDE SEQUENCE [LARGE SCALE GENOMIC DNA]</scope>
    <source>
        <strain evidence="5 6">KACC 16890</strain>
    </source>
</reference>
<dbReference type="PANTHER" id="PTHR32309">
    <property type="entry name" value="TYROSINE-PROTEIN KINASE"/>
    <property type="match status" value="1"/>
</dbReference>
<organism evidence="5 6">
    <name type="scientific">Weissella diestrammenae</name>
    <dbReference type="NCBI Taxonomy" id="1162633"/>
    <lineage>
        <taxon>Bacteria</taxon>
        <taxon>Bacillati</taxon>
        <taxon>Bacillota</taxon>
        <taxon>Bacilli</taxon>
        <taxon>Lactobacillales</taxon>
        <taxon>Lactobacillaceae</taxon>
        <taxon>Weissella</taxon>
    </lineage>
</organism>
<dbReference type="AlphaFoldDB" id="A0A7G9T6N9"/>
<evidence type="ECO:0000313" key="5">
    <source>
        <dbReference type="EMBL" id="QNN75764.1"/>
    </source>
</evidence>
<evidence type="ECO:0000256" key="2">
    <source>
        <dbReference type="ARBA" id="ARBA00022903"/>
    </source>
</evidence>
<proteinExistence type="predicted"/>
<dbReference type="Proteomes" id="UP000515800">
    <property type="component" value="Chromosome"/>
</dbReference>
<feature type="transmembrane region" description="Helical" evidence="4">
    <location>
        <begin position="20"/>
        <end position="42"/>
    </location>
</feature>